<evidence type="ECO:0000313" key="3">
    <source>
        <dbReference type="EMBL" id="KAB8067342.1"/>
    </source>
</evidence>
<sequence>MPSPPTQLTHTPIPAEGLLFGESPRYRDGLLYISDMTGRAIYTVDPSSGEKKHLCVAENQPNGMCFAPDGSLIWSSMFDAKVYRRDAATGVNTLYADLSHIMTGYCGDMAIDSSGRVYLDDTGAKVLHGEQPRPGRLLVIDPAKDGSTAAAAATVAAENIIFPNALFISNDGKSIYCAETCGYGLFKFDLAADGTLSNRQKVWSPAAISPTGQTGNTPDGIFGIDGGCMDAEGGMWLSMLGLEKFIRLDQDGNITHEISANGHATACTLGGEDGKALFLVTNWFSEDEESLFTAMKGKRTKCTISYARVEVGKGTARP</sequence>
<feature type="domain" description="SMP-30/Gluconolactonase/LRE-like region" evidence="2">
    <location>
        <begin position="20"/>
        <end position="281"/>
    </location>
</feature>
<protein>
    <recommendedName>
        <fullName evidence="2">SMP-30/Gluconolactonase/LRE-like region domain-containing protein</fullName>
    </recommendedName>
</protein>
<dbReference type="SUPFAM" id="SSF63829">
    <property type="entry name" value="Calcium-dependent phosphotriesterase"/>
    <property type="match status" value="1"/>
</dbReference>
<evidence type="ECO:0000313" key="4">
    <source>
        <dbReference type="Proteomes" id="UP000326565"/>
    </source>
</evidence>
<dbReference type="AlphaFoldDB" id="A0A5N5WJR9"/>
<dbReference type="InterPro" id="IPR051262">
    <property type="entry name" value="SMP-30/CGR1_Lactonase"/>
</dbReference>
<accession>A0A5N5WJR9</accession>
<gene>
    <name evidence="3" type="ORF">BDV29DRAFT_163474</name>
</gene>
<dbReference type="InterPro" id="IPR011042">
    <property type="entry name" value="6-blade_b-propeller_TolB-like"/>
</dbReference>
<dbReference type="EMBL" id="ML732503">
    <property type="protein sequence ID" value="KAB8067342.1"/>
    <property type="molecule type" value="Genomic_DNA"/>
</dbReference>
<dbReference type="OrthoDB" id="423498at2759"/>
<dbReference type="Pfam" id="PF08450">
    <property type="entry name" value="SGL"/>
    <property type="match status" value="1"/>
</dbReference>
<dbReference type="InterPro" id="IPR013658">
    <property type="entry name" value="SGL"/>
</dbReference>
<evidence type="ECO:0000256" key="1">
    <source>
        <dbReference type="ARBA" id="ARBA00022801"/>
    </source>
</evidence>
<keyword evidence="1" id="KW-0378">Hydrolase</keyword>
<dbReference type="Proteomes" id="UP000326565">
    <property type="component" value="Unassembled WGS sequence"/>
</dbReference>
<organism evidence="3 4">
    <name type="scientific">Aspergillus leporis</name>
    <dbReference type="NCBI Taxonomy" id="41062"/>
    <lineage>
        <taxon>Eukaryota</taxon>
        <taxon>Fungi</taxon>
        <taxon>Dikarya</taxon>
        <taxon>Ascomycota</taxon>
        <taxon>Pezizomycotina</taxon>
        <taxon>Eurotiomycetes</taxon>
        <taxon>Eurotiomycetidae</taxon>
        <taxon>Eurotiales</taxon>
        <taxon>Aspergillaceae</taxon>
        <taxon>Aspergillus</taxon>
        <taxon>Aspergillus subgen. Circumdati</taxon>
    </lineage>
</organism>
<dbReference type="PANTHER" id="PTHR47572:SF4">
    <property type="entry name" value="LACTONASE DRP35"/>
    <property type="match status" value="1"/>
</dbReference>
<evidence type="ECO:0000259" key="2">
    <source>
        <dbReference type="Pfam" id="PF08450"/>
    </source>
</evidence>
<dbReference type="PANTHER" id="PTHR47572">
    <property type="entry name" value="LIPOPROTEIN-RELATED"/>
    <property type="match status" value="1"/>
</dbReference>
<name>A0A5N5WJR9_9EURO</name>
<keyword evidence="4" id="KW-1185">Reference proteome</keyword>
<reference evidence="3 4" key="1">
    <citation type="submission" date="2019-04" db="EMBL/GenBank/DDBJ databases">
        <title>Friends and foes A comparative genomics study of 23 Aspergillus species from section Flavi.</title>
        <authorList>
            <consortium name="DOE Joint Genome Institute"/>
            <person name="Kjaerbolling I."/>
            <person name="Vesth T."/>
            <person name="Frisvad J.C."/>
            <person name="Nybo J.L."/>
            <person name="Theobald S."/>
            <person name="Kildgaard S."/>
            <person name="Isbrandt T."/>
            <person name="Kuo A."/>
            <person name="Sato A."/>
            <person name="Lyhne E.K."/>
            <person name="Kogle M.E."/>
            <person name="Wiebenga A."/>
            <person name="Kun R.S."/>
            <person name="Lubbers R.J."/>
            <person name="Makela M.R."/>
            <person name="Barry K."/>
            <person name="Chovatia M."/>
            <person name="Clum A."/>
            <person name="Daum C."/>
            <person name="Haridas S."/>
            <person name="He G."/>
            <person name="LaButti K."/>
            <person name="Lipzen A."/>
            <person name="Mondo S."/>
            <person name="Riley R."/>
            <person name="Salamov A."/>
            <person name="Simmons B.A."/>
            <person name="Magnuson J.K."/>
            <person name="Henrissat B."/>
            <person name="Mortensen U.H."/>
            <person name="Larsen T.O."/>
            <person name="Devries R.P."/>
            <person name="Grigoriev I.V."/>
            <person name="Machida M."/>
            <person name="Baker S.E."/>
            <person name="Andersen M.R."/>
        </authorList>
    </citation>
    <scope>NUCLEOTIDE SEQUENCE [LARGE SCALE GENOMIC DNA]</scope>
    <source>
        <strain evidence="3 4">CBS 151.66</strain>
    </source>
</reference>
<dbReference type="Gene3D" id="2.120.10.30">
    <property type="entry name" value="TolB, C-terminal domain"/>
    <property type="match status" value="1"/>
</dbReference>
<dbReference type="GO" id="GO:0016787">
    <property type="term" value="F:hydrolase activity"/>
    <property type="evidence" value="ECO:0007669"/>
    <property type="project" value="UniProtKB-KW"/>
</dbReference>
<proteinExistence type="predicted"/>